<dbReference type="Proteomes" id="UP000017842">
    <property type="component" value="Unassembled WGS sequence"/>
</dbReference>
<sequence>MKIDFIAHHNIQFQSIGDICSILSKKYDCNALIGQASKPSGAEVGIMLDHSVFQPSVNKKNYQYLIHMSHDLADLEVYSNEKNYLKYYNLILVPGKAHKGEAKKSLPRVHILPIGWPKLGKILSSGVTQRNTEKAIIYAPSFIGNREWVELLPILVNTGYKVLIKNHVYYDYENGLEPPKGSEIEYQESIKSLIEMEDYLKKCNFKNVEYIDRRSNLCDIFFRAQLLITDSSSASIEFLPFGCSIETGRFADPSVSAKPQSSIFCKEIKFMPFPELKKILCDYAQLEGFFERKLPKDISINNQFIYEPPIDSSSYAASIIDMFIQEWLARKNIGFSGVSLFKKVLGW</sequence>
<proteinExistence type="predicted"/>
<dbReference type="EMBL" id="AYLO01000005">
    <property type="protein sequence ID" value="ESS74081.1"/>
    <property type="molecule type" value="Genomic_DNA"/>
</dbReference>
<dbReference type="AlphaFoldDB" id="V5E3E9"/>
<organism evidence="1 2">
    <name type="scientific">Methyloglobulus morosus KoM1</name>
    <dbReference type="NCBI Taxonomy" id="1116472"/>
    <lineage>
        <taxon>Bacteria</taxon>
        <taxon>Pseudomonadati</taxon>
        <taxon>Pseudomonadota</taxon>
        <taxon>Gammaproteobacteria</taxon>
        <taxon>Methylococcales</taxon>
        <taxon>Methylococcaceae</taxon>
        <taxon>Methyloglobulus</taxon>
    </lineage>
</organism>
<comment type="caution">
    <text evidence="1">The sequence shown here is derived from an EMBL/GenBank/DDBJ whole genome shotgun (WGS) entry which is preliminary data.</text>
</comment>
<dbReference type="STRING" id="1116472.MGMO_5c00200"/>
<evidence type="ECO:0000313" key="2">
    <source>
        <dbReference type="Proteomes" id="UP000017842"/>
    </source>
</evidence>
<keyword evidence="2" id="KW-1185">Reference proteome</keyword>
<dbReference type="OrthoDB" id="1522454at2"/>
<evidence type="ECO:0000313" key="1">
    <source>
        <dbReference type="EMBL" id="ESS74081.1"/>
    </source>
</evidence>
<reference evidence="1 2" key="1">
    <citation type="journal article" date="2013" name="Genome Announc.">
        <title>Draft Genome Sequence of the Methanotrophic Gammaproteobacterium Methyloglobulus morosus DSM 22980 Strain KoM1.</title>
        <authorList>
            <person name="Poehlein A."/>
            <person name="Deutzmann J.S."/>
            <person name="Daniel R."/>
            <person name="Simeonova D.D."/>
        </authorList>
    </citation>
    <scope>NUCLEOTIDE SEQUENCE [LARGE SCALE GENOMIC DNA]</scope>
    <source>
        <strain evidence="1 2">KoM1</strain>
    </source>
</reference>
<dbReference type="RefSeq" id="WP_023493019.1">
    <property type="nucleotide sequence ID" value="NZ_AYLO01000005.1"/>
</dbReference>
<name>V5E3E9_9GAMM</name>
<dbReference type="Gene3D" id="3.40.50.12580">
    <property type="match status" value="1"/>
</dbReference>
<accession>V5E3E9</accession>
<dbReference type="InterPro" id="IPR043148">
    <property type="entry name" value="TagF_C"/>
</dbReference>
<protein>
    <submittedName>
        <fullName evidence="1">Uncharacterized protein</fullName>
    </submittedName>
</protein>
<gene>
    <name evidence="1" type="ORF">MGMO_5c00200</name>
</gene>